<dbReference type="EMBL" id="JBHRTP010000085">
    <property type="protein sequence ID" value="MFC3110684.1"/>
    <property type="molecule type" value="Genomic_DNA"/>
</dbReference>
<evidence type="ECO:0000313" key="1">
    <source>
        <dbReference type="EMBL" id="MFC3110684.1"/>
    </source>
</evidence>
<comment type="caution">
    <text evidence="1">The sequence shown here is derived from an EMBL/GenBank/DDBJ whole genome shotgun (WGS) entry which is preliminary data.</text>
</comment>
<name>A0ABV7F901_9BURK</name>
<dbReference type="Proteomes" id="UP001595530">
    <property type="component" value="Unassembled WGS sequence"/>
</dbReference>
<organism evidence="1 2">
    <name type="scientific">Undibacterium arcticum</name>
    <dbReference type="NCBI Taxonomy" id="1762892"/>
    <lineage>
        <taxon>Bacteria</taxon>
        <taxon>Pseudomonadati</taxon>
        <taxon>Pseudomonadota</taxon>
        <taxon>Betaproteobacteria</taxon>
        <taxon>Burkholderiales</taxon>
        <taxon>Oxalobacteraceae</taxon>
        <taxon>Undibacterium</taxon>
    </lineage>
</organism>
<evidence type="ECO:0000313" key="2">
    <source>
        <dbReference type="Proteomes" id="UP001595530"/>
    </source>
</evidence>
<proteinExistence type="predicted"/>
<protein>
    <submittedName>
        <fullName evidence="1">Uncharacterized protein</fullName>
    </submittedName>
</protein>
<gene>
    <name evidence="1" type="ORF">ACFOFO_22470</name>
</gene>
<accession>A0ABV7F901</accession>
<reference evidence="2" key="1">
    <citation type="journal article" date="2019" name="Int. J. Syst. Evol. Microbiol.">
        <title>The Global Catalogue of Microorganisms (GCM) 10K type strain sequencing project: providing services to taxonomists for standard genome sequencing and annotation.</title>
        <authorList>
            <consortium name="The Broad Institute Genomics Platform"/>
            <consortium name="The Broad Institute Genome Sequencing Center for Infectious Disease"/>
            <person name="Wu L."/>
            <person name="Ma J."/>
        </authorList>
    </citation>
    <scope>NUCLEOTIDE SEQUENCE [LARGE SCALE GENOMIC DNA]</scope>
    <source>
        <strain evidence="2">KCTC 42986</strain>
    </source>
</reference>
<dbReference type="RefSeq" id="WP_390322767.1">
    <property type="nucleotide sequence ID" value="NZ_JBHRTP010000085.1"/>
</dbReference>
<keyword evidence="2" id="KW-1185">Reference proteome</keyword>
<sequence length="55" mass="6234">MHRLFRRVPATVSVSALITLVVGVALAVQLFAEVRRVEWRRPIAPAGEYLRCCVR</sequence>